<evidence type="ECO:0000313" key="3">
    <source>
        <dbReference type="Proteomes" id="UP000317593"/>
    </source>
</evidence>
<dbReference type="Proteomes" id="UP000317593">
    <property type="component" value="Unassembled WGS sequence"/>
</dbReference>
<keyword evidence="3" id="KW-1185">Reference proteome</keyword>
<dbReference type="OrthoDB" id="6119186at2"/>
<dbReference type="EMBL" id="FXTH01000041">
    <property type="protein sequence ID" value="SMO96024.1"/>
    <property type="molecule type" value="Genomic_DNA"/>
</dbReference>
<organism evidence="2 3">
    <name type="scientific">Fodinibius sediminis</name>
    <dbReference type="NCBI Taxonomy" id="1214077"/>
    <lineage>
        <taxon>Bacteria</taxon>
        <taxon>Pseudomonadati</taxon>
        <taxon>Balneolota</taxon>
        <taxon>Balneolia</taxon>
        <taxon>Balneolales</taxon>
        <taxon>Balneolaceae</taxon>
        <taxon>Fodinibius</taxon>
    </lineage>
</organism>
<accession>A0A521FJ31</accession>
<name>A0A521FJ31_9BACT</name>
<evidence type="ECO:0000313" key="2">
    <source>
        <dbReference type="EMBL" id="SMO96024.1"/>
    </source>
</evidence>
<reference evidence="2 3" key="1">
    <citation type="submission" date="2017-05" db="EMBL/GenBank/DDBJ databases">
        <authorList>
            <person name="Varghese N."/>
            <person name="Submissions S."/>
        </authorList>
    </citation>
    <scope>NUCLEOTIDE SEQUENCE [LARGE SCALE GENOMIC DNA]</scope>
    <source>
        <strain evidence="2 3">DSM 21194</strain>
    </source>
</reference>
<dbReference type="RefSeq" id="WP_142716150.1">
    <property type="nucleotide sequence ID" value="NZ_FXTH01000041.1"/>
</dbReference>
<proteinExistence type="predicted"/>
<gene>
    <name evidence="2" type="ORF">SAMN06265218_1413</name>
</gene>
<protein>
    <submittedName>
        <fullName evidence="2">Uncharacterized protein</fullName>
    </submittedName>
</protein>
<sequence>MPDITSISAAVQGIKAATDIAKSLRNVDASLEKAEMKLKIADLTNALADAKISLSEVQELISEKDSKIKELKAKLELDSNLEYEDECYFIKKDKGEDEGPFCYRCYDADGKLVHLVNVKSYRGCYYCKVCENHFGDPNDEPPGANMRM</sequence>
<evidence type="ECO:0000256" key="1">
    <source>
        <dbReference type="SAM" id="Coils"/>
    </source>
</evidence>
<keyword evidence="1" id="KW-0175">Coiled coil</keyword>
<feature type="coiled-coil region" evidence="1">
    <location>
        <begin position="33"/>
        <end position="74"/>
    </location>
</feature>
<dbReference type="AlphaFoldDB" id="A0A521FJ31"/>